<dbReference type="Proteomes" id="UP001138621">
    <property type="component" value="Unassembled WGS sequence"/>
</dbReference>
<evidence type="ECO:0000313" key="3">
    <source>
        <dbReference type="EMBL" id="MDH0148363.1"/>
    </source>
</evidence>
<dbReference type="GeneID" id="66820505"/>
<gene>
    <name evidence="2" type="ORF">G7024_07680</name>
    <name evidence="4" type="ORF">N5C32_15880</name>
    <name evidence="3" type="ORF">N7335_18385</name>
</gene>
<proteinExistence type="predicted"/>
<organism evidence="2 5">
    <name type="scientific">Stutzerimonas stutzeri</name>
    <name type="common">Pseudomonas stutzeri</name>
    <dbReference type="NCBI Taxonomy" id="316"/>
    <lineage>
        <taxon>Bacteria</taxon>
        <taxon>Pseudomonadati</taxon>
        <taxon>Pseudomonadota</taxon>
        <taxon>Gammaproteobacteria</taxon>
        <taxon>Pseudomonadales</taxon>
        <taxon>Pseudomonadaceae</taxon>
        <taxon>Stutzerimonas</taxon>
    </lineage>
</organism>
<dbReference type="Proteomes" id="UP001158500">
    <property type="component" value="Unassembled WGS sequence"/>
</dbReference>
<evidence type="ECO:0000313" key="2">
    <source>
        <dbReference type="EMBL" id="MBA1304287.1"/>
    </source>
</evidence>
<evidence type="ECO:0000313" key="4">
    <source>
        <dbReference type="EMBL" id="MDH1237516.1"/>
    </source>
</evidence>
<reference evidence="3" key="2">
    <citation type="submission" date="2022-09" db="EMBL/GenBank/DDBJ databases">
        <title>Intensive care unit water sources are persistently colonized with multi-drug resistant bacteria and are the site of extensive horizontal gene transfer of antibiotic resistance genes.</title>
        <authorList>
            <person name="Diorio-Toth L."/>
        </authorList>
    </citation>
    <scope>NUCLEOTIDE SEQUENCE</scope>
    <source>
        <strain evidence="4">GD03947</strain>
        <strain evidence="3">GD04147</strain>
    </source>
</reference>
<dbReference type="AlphaFoldDB" id="A0A137YBR0"/>
<dbReference type="Proteomes" id="UP001158076">
    <property type="component" value="Unassembled WGS sequence"/>
</dbReference>
<dbReference type="EMBL" id="JAAMRD010000005">
    <property type="protein sequence ID" value="MBA1304287.1"/>
    <property type="molecule type" value="Genomic_DNA"/>
</dbReference>
<feature type="chain" id="PRO_5015050568" evidence="1">
    <location>
        <begin position="19"/>
        <end position="70"/>
    </location>
</feature>
<dbReference type="RefSeq" id="WP_014596195.1">
    <property type="nucleotide sequence ID" value="NZ_AP024722.1"/>
</dbReference>
<name>A0A137YBR0_STUST</name>
<accession>A0A137YBR0</accession>
<protein>
    <submittedName>
        <fullName evidence="2">Uncharacterized protein</fullName>
    </submittedName>
</protein>
<evidence type="ECO:0000313" key="5">
    <source>
        <dbReference type="Proteomes" id="UP001138621"/>
    </source>
</evidence>
<keyword evidence="1" id="KW-0732">Signal</keyword>
<dbReference type="EMBL" id="JAODZE010000026">
    <property type="protein sequence ID" value="MDH0148363.1"/>
    <property type="molecule type" value="Genomic_DNA"/>
</dbReference>
<sequence length="70" mass="7572">MIKPVSLLSTGFALAALAAMQMPAAEPQAHQYEPTPQVSTQRVQFAEKAQITTLSATQGSTLAQPQRWVF</sequence>
<feature type="signal peptide" evidence="1">
    <location>
        <begin position="1"/>
        <end position="18"/>
    </location>
</feature>
<comment type="caution">
    <text evidence="2">The sequence shown here is derived from an EMBL/GenBank/DDBJ whole genome shotgun (WGS) entry which is preliminary data.</text>
</comment>
<dbReference type="EMBL" id="JAOCAE010000010">
    <property type="protein sequence ID" value="MDH1237516.1"/>
    <property type="molecule type" value="Genomic_DNA"/>
</dbReference>
<reference evidence="2" key="1">
    <citation type="submission" date="2020-02" db="EMBL/GenBank/DDBJ databases">
        <title>Synteny-based analysis reveals conserved mechanism for high triclosan tolerance in Pseudomonas, as well as instances of horizontal transfer.</title>
        <authorList>
            <person name="Mcfarland A.G."/>
            <person name="Bertucci H.K."/>
            <person name="Litmann E."/>
            <person name="Shen J."/>
            <person name="Huttenhower C."/>
            <person name="Hartmann E.M."/>
        </authorList>
    </citation>
    <scope>NUCLEOTIDE SEQUENCE</scope>
    <source>
        <strain evidence="2">109A1</strain>
    </source>
</reference>
<evidence type="ECO:0000256" key="1">
    <source>
        <dbReference type="SAM" id="SignalP"/>
    </source>
</evidence>